<keyword evidence="1" id="KW-0808">Transferase</keyword>
<keyword evidence="1" id="KW-0548">Nucleotidyltransferase</keyword>
<dbReference type="AlphaFoldDB" id="A0A6L2KSX6"/>
<protein>
    <submittedName>
        <fullName evidence="1">Reverse transcriptase domain-containing protein</fullName>
    </submittedName>
</protein>
<dbReference type="EMBL" id="BKCJ010002961">
    <property type="protein sequence ID" value="GEU52069.1"/>
    <property type="molecule type" value="Genomic_DNA"/>
</dbReference>
<proteinExistence type="predicted"/>
<organism evidence="1">
    <name type="scientific">Tanacetum cinerariifolium</name>
    <name type="common">Dalmatian daisy</name>
    <name type="synonym">Chrysanthemum cinerariifolium</name>
    <dbReference type="NCBI Taxonomy" id="118510"/>
    <lineage>
        <taxon>Eukaryota</taxon>
        <taxon>Viridiplantae</taxon>
        <taxon>Streptophyta</taxon>
        <taxon>Embryophyta</taxon>
        <taxon>Tracheophyta</taxon>
        <taxon>Spermatophyta</taxon>
        <taxon>Magnoliopsida</taxon>
        <taxon>eudicotyledons</taxon>
        <taxon>Gunneridae</taxon>
        <taxon>Pentapetalae</taxon>
        <taxon>asterids</taxon>
        <taxon>campanulids</taxon>
        <taxon>Asterales</taxon>
        <taxon>Asteraceae</taxon>
        <taxon>Asteroideae</taxon>
        <taxon>Anthemideae</taxon>
        <taxon>Anthemidinae</taxon>
        <taxon>Tanacetum</taxon>
    </lineage>
</organism>
<sequence length="358" mass="40784">MSKSALRAQTPANSIVWNTVGKGSKQAIDGPLGFLPEDRLHKICEKHYNQLLPIMAEKDPIEIHHIKQREEESTEAFMKCFKAESMHVNKASKCMRLSGFMYDIANPDLIKRLNDNILKSVDEMMSVTTTFLRGEVAVANQSRKKDPPTLCSKIKRQMTPAMTSVLGFIGEISWPLGQISLMVSLGDEEYSRRAMMDFMIVWSPSTYNGIIGRPRLRKVQAVPSTTHEMLKFVVRERDGVLRSIAEHRMNVREGCPPIRQKKRAKEAINVVLLAERDLSNGNTPFSLTYGIEVMLLVEIEMPSLRYVEVDQVLNDEALLLNLDILEEKREKAPIRKAKSKANMDKYYNIKVYDTTLKP</sequence>
<reference evidence="1" key="1">
    <citation type="journal article" date="2019" name="Sci. Rep.">
        <title>Draft genome of Tanacetum cinerariifolium, the natural source of mosquito coil.</title>
        <authorList>
            <person name="Yamashiro T."/>
            <person name="Shiraishi A."/>
            <person name="Satake H."/>
            <person name="Nakayama K."/>
        </authorList>
    </citation>
    <scope>NUCLEOTIDE SEQUENCE</scope>
</reference>
<dbReference type="GO" id="GO:0003964">
    <property type="term" value="F:RNA-directed DNA polymerase activity"/>
    <property type="evidence" value="ECO:0007669"/>
    <property type="project" value="UniProtKB-KW"/>
</dbReference>
<gene>
    <name evidence="1" type="ORF">Tci_024047</name>
</gene>
<dbReference type="PANTHER" id="PTHR33240:SF15">
    <property type="entry name" value="GAG-PRO-LIKE PROTEIN"/>
    <property type="match status" value="1"/>
</dbReference>
<comment type="caution">
    <text evidence="1">The sequence shown here is derived from an EMBL/GenBank/DDBJ whole genome shotgun (WGS) entry which is preliminary data.</text>
</comment>
<evidence type="ECO:0000313" key="1">
    <source>
        <dbReference type="EMBL" id="GEU52069.1"/>
    </source>
</evidence>
<keyword evidence="1" id="KW-0695">RNA-directed DNA polymerase</keyword>
<name>A0A6L2KSX6_TANCI</name>
<accession>A0A6L2KSX6</accession>
<dbReference type="PANTHER" id="PTHR33240">
    <property type="entry name" value="OS08G0508500 PROTEIN"/>
    <property type="match status" value="1"/>
</dbReference>